<proteinExistence type="predicted"/>
<sequence length="120" mass="13685">MIRLTVVSETPRGRDISAFDLPSMTQSIYVKVIESAAKSLVAVLQHLCQIVTSGIECFENADPRYAKLYAEFQSFHFIEVWLKFKLPIYESSTTSEDRRHVQTPDFISHKIGMSVLRANC</sequence>
<dbReference type="EMBL" id="JWZT01005123">
    <property type="protein sequence ID" value="KII62058.1"/>
    <property type="molecule type" value="Genomic_DNA"/>
</dbReference>
<accession>A0A0C2I9Y3</accession>
<evidence type="ECO:0000313" key="1">
    <source>
        <dbReference type="EMBL" id="KII62058.1"/>
    </source>
</evidence>
<organism evidence="1 2">
    <name type="scientific">Thelohanellus kitauei</name>
    <name type="common">Myxosporean</name>
    <dbReference type="NCBI Taxonomy" id="669202"/>
    <lineage>
        <taxon>Eukaryota</taxon>
        <taxon>Metazoa</taxon>
        <taxon>Cnidaria</taxon>
        <taxon>Myxozoa</taxon>
        <taxon>Myxosporea</taxon>
        <taxon>Bivalvulida</taxon>
        <taxon>Platysporina</taxon>
        <taxon>Myxobolidae</taxon>
        <taxon>Thelohanellus</taxon>
    </lineage>
</organism>
<dbReference type="AlphaFoldDB" id="A0A0C2I9Y3"/>
<name>A0A0C2I9Y3_THEKT</name>
<gene>
    <name evidence="1" type="ORF">RF11_07934</name>
</gene>
<comment type="caution">
    <text evidence="1">The sequence shown here is derived from an EMBL/GenBank/DDBJ whole genome shotgun (WGS) entry which is preliminary data.</text>
</comment>
<evidence type="ECO:0000313" key="2">
    <source>
        <dbReference type="Proteomes" id="UP000031668"/>
    </source>
</evidence>
<keyword evidence="2" id="KW-1185">Reference proteome</keyword>
<protein>
    <submittedName>
        <fullName evidence="1">Uncharacterized protein</fullName>
    </submittedName>
</protein>
<reference evidence="1 2" key="1">
    <citation type="journal article" date="2014" name="Genome Biol. Evol.">
        <title>The genome of the myxosporean Thelohanellus kitauei shows adaptations to nutrient acquisition within its fish host.</title>
        <authorList>
            <person name="Yang Y."/>
            <person name="Xiong J."/>
            <person name="Zhou Z."/>
            <person name="Huo F."/>
            <person name="Miao W."/>
            <person name="Ran C."/>
            <person name="Liu Y."/>
            <person name="Zhang J."/>
            <person name="Feng J."/>
            <person name="Wang M."/>
            <person name="Wang M."/>
            <person name="Wang L."/>
            <person name="Yao B."/>
        </authorList>
    </citation>
    <scope>NUCLEOTIDE SEQUENCE [LARGE SCALE GENOMIC DNA]</scope>
    <source>
        <strain evidence="1">Wuqing</strain>
    </source>
</reference>
<dbReference type="Proteomes" id="UP000031668">
    <property type="component" value="Unassembled WGS sequence"/>
</dbReference>